<accession>A0AAP4F4Y1</accession>
<feature type="region of interest" description="Disordered" evidence="8">
    <location>
        <begin position="1"/>
        <end position="29"/>
    </location>
</feature>
<evidence type="ECO:0000256" key="4">
    <source>
        <dbReference type="ARBA" id="ARBA00022475"/>
    </source>
</evidence>
<organism evidence="10 11">
    <name type="scientific">Corynebacterium pseudodiphtheriticum</name>
    <dbReference type="NCBI Taxonomy" id="37637"/>
    <lineage>
        <taxon>Bacteria</taxon>
        <taxon>Bacillati</taxon>
        <taxon>Actinomycetota</taxon>
        <taxon>Actinomycetes</taxon>
        <taxon>Mycobacteriales</taxon>
        <taxon>Corynebacteriaceae</taxon>
        <taxon>Corynebacterium</taxon>
    </lineage>
</organism>
<feature type="transmembrane region" description="Helical" evidence="9">
    <location>
        <begin position="105"/>
        <end position="126"/>
    </location>
</feature>
<comment type="similarity">
    <text evidence="2">Belongs to the autoinducer-2 exporter (AI-2E) (TC 2.A.86) family.</text>
</comment>
<evidence type="ECO:0000256" key="1">
    <source>
        <dbReference type="ARBA" id="ARBA00004651"/>
    </source>
</evidence>
<dbReference type="AlphaFoldDB" id="A0AAP4F4Y1"/>
<dbReference type="PANTHER" id="PTHR21716">
    <property type="entry name" value="TRANSMEMBRANE PROTEIN"/>
    <property type="match status" value="1"/>
</dbReference>
<dbReference type="PANTHER" id="PTHR21716:SF53">
    <property type="entry name" value="PERMEASE PERM-RELATED"/>
    <property type="match status" value="1"/>
</dbReference>
<evidence type="ECO:0000256" key="5">
    <source>
        <dbReference type="ARBA" id="ARBA00022692"/>
    </source>
</evidence>
<evidence type="ECO:0000313" key="10">
    <source>
        <dbReference type="EMBL" id="MDK4306299.1"/>
    </source>
</evidence>
<keyword evidence="4" id="KW-1003">Cell membrane</keyword>
<feature type="transmembrane region" description="Helical" evidence="9">
    <location>
        <begin position="181"/>
        <end position="210"/>
    </location>
</feature>
<name>A0AAP4F4Y1_9CORY</name>
<feature type="compositionally biased region" description="Basic and acidic residues" evidence="8">
    <location>
        <begin position="1"/>
        <end position="14"/>
    </location>
</feature>
<sequence length="498" mass="54992">MSTKPDRAQDRQEQEPAPQDIEWSDITPHPPGDQVDRSVVLGHGIKQAATWALRLIILGAFIYFLGRIVGRFWAGVLPIAFALIICTMLAPISRQLRNAGFPSSLAALITLGGFVSLVGGTIFFIAPDFVRQSQGLYLQTVEGIQRVQVWLQGPPLHLNSDDLSNFIEEVFTWLQEQADTIVGGVFAGIETATSMVITLFVVLVLTFFFLKDGHKFLPWLRRATGRRTGWHLTELFTRAWLTLGGFIRAQALVSLIDAIFIGLGLVIIGVPLALALAIITFMAGFIPFAGAITAGALSTLIALVSLGFTEAIMVLIVVVAVQQLESNILSPWFQARAMNLHPVVVLISVITGTALFNLIGAFLAVPVAAMIAVGYRYVQDLLTLNSGERRARDITSVTIAGELAAKFTEDNGRNLRRSWRQDGSTHAHAHEDAAKYTKEATIHLDDDLEDQLEKRINLDARPTINKSDRQHHRLATDRMERWWAKMSKSNKHKHQPDA</sequence>
<dbReference type="Pfam" id="PF01594">
    <property type="entry name" value="AI-2E_transport"/>
    <property type="match status" value="1"/>
</dbReference>
<feature type="transmembrane region" description="Helical" evidence="9">
    <location>
        <begin position="48"/>
        <end position="66"/>
    </location>
</feature>
<keyword evidence="5 9" id="KW-0812">Transmembrane</keyword>
<keyword evidence="6 9" id="KW-1133">Transmembrane helix</keyword>
<evidence type="ECO:0000256" key="3">
    <source>
        <dbReference type="ARBA" id="ARBA00022448"/>
    </source>
</evidence>
<feature type="transmembrane region" description="Helical" evidence="9">
    <location>
        <begin position="72"/>
        <end position="93"/>
    </location>
</feature>
<evidence type="ECO:0000256" key="7">
    <source>
        <dbReference type="ARBA" id="ARBA00023136"/>
    </source>
</evidence>
<dbReference type="RefSeq" id="WP_272697651.1">
    <property type="nucleotide sequence ID" value="NZ_CP100362.1"/>
</dbReference>
<protein>
    <submittedName>
        <fullName evidence="10">AI-2E family transporter</fullName>
    </submittedName>
</protein>
<proteinExistence type="inferred from homology"/>
<feature type="transmembrane region" description="Helical" evidence="9">
    <location>
        <begin position="300"/>
        <end position="324"/>
    </location>
</feature>
<gene>
    <name evidence="10" type="ORF">QPX42_01825</name>
</gene>
<evidence type="ECO:0000256" key="9">
    <source>
        <dbReference type="SAM" id="Phobius"/>
    </source>
</evidence>
<evidence type="ECO:0000256" key="8">
    <source>
        <dbReference type="SAM" id="MobiDB-lite"/>
    </source>
</evidence>
<evidence type="ECO:0000256" key="2">
    <source>
        <dbReference type="ARBA" id="ARBA00009773"/>
    </source>
</evidence>
<keyword evidence="7 9" id="KW-0472">Membrane</keyword>
<keyword evidence="3" id="KW-0813">Transport</keyword>
<feature type="transmembrane region" description="Helical" evidence="9">
    <location>
        <begin position="344"/>
        <end position="373"/>
    </location>
</feature>
<dbReference type="GO" id="GO:0005886">
    <property type="term" value="C:plasma membrane"/>
    <property type="evidence" value="ECO:0007669"/>
    <property type="project" value="UniProtKB-SubCell"/>
</dbReference>
<feature type="transmembrane region" description="Helical" evidence="9">
    <location>
        <begin position="259"/>
        <end position="288"/>
    </location>
</feature>
<evidence type="ECO:0000313" key="11">
    <source>
        <dbReference type="Proteomes" id="UP001224412"/>
    </source>
</evidence>
<dbReference type="EMBL" id="JASNVH010000002">
    <property type="protein sequence ID" value="MDK4306299.1"/>
    <property type="molecule type" value="Genomic_DNA"/>
</dbReference>
<dbReference type="Proteomes" id="UP001224412">
    <property type="component" value="Unassembled WGS sequence"/>
</dbReference>
<comment type="caution">
    <text evidence="10">The sequence shown here is derived from an EMBL/GenBank/DDBJ whole genome shotgun (WGS) entry which is preliminary data.</text>
</comment>
<evidence type="ECO:0000256" key="6">
    <source>
        <dbReference type="ARBA" id="ARBA00022989"/>
    </source>
</evidence>
<reference evidence="10" key="1">
    <citation type="submission" date="2023-05" db="EMBL/GenBank/DDBJ databases">
        <title>Metabolic capabilities are highly conserved among human nasal-associated Corynebacterium species in pangenomic analyses.</title>
        <authorList>
            <person name="Tran T.H."/>
            <person name="Roberts A.Q."/>
            <person name="Escapa I.F."/>
            <person name="Gao W."/>
            <person name="Conlan S."/>
            <person name="Kong H."/>
            <person name="Segre J.A."/>
            <person name="Kelly M.S."/>
            <person name="Lemon K.P."/>
        </authorList>
    </citation>
    <scope>NUCLEOTIDE SEQUENCE</scope>
    <source>
        <strain evidence="10">KPL2773</strain>
    </source>
</reference>
<comment type="subcellular location">
    <subcellularLocation>
        <location evidence="1">Cell membrane</location>
        <topology evidence="1">Multi-pass membrane protein</topology>
    </subcellularLocation>
</comment>
<dbReference type="GO" id="GO:0055085">
    <property type="term" value="P:transmembrane transport"/>
    <property type="evidence" value="ECO:0007669"/>
    <property type="project" value="TreeGrafter"/>
</dbReference>
<dbReference type="InterPro" id="IPR002549">
    <property type="entry name" value="AI-2E-like"/>
</dbReference>